<evidence type="ECO:0000313" key="2">
    <source>
        <dbReference type="Proteomes" id="UP000251584"/>
    </source>
</evidence>
<accession>A0A2X2WHW3</accession>
<dbReference type="AlphaFoldDB" id="A0A2X2WHW3"/>
<reference evidence="1 2" key="1">
    <citation type="submission" date="2018-06" db="EMBL/GenBank/DDBJ databases">
        <authorList>
            <consortium name="Pathogen Informatics"/>
            <person name="Doyle S."/>
        </authorList>
    </citation>
    <scope>NUCLEOTIDE SEQUENCE [LARGE SCALE GENOMIC DNA]</scope>
    <source>
        <strain evidence="1 2">NCTC10786</strain>
    </source>
</reference>
<organism evidence="1 2">
    <name type="scientific">Citrobacter koseri</name>
    <name type="common">Citrobacter diversus</name>
    <dbReference type="NCBI Taxonomy" id="545"/>
    <lineage>
        <taxon>Bacteria</taxon>
        <taxon>Pseudomonadati</taxon>
        <taxon>Pseudomonadota</taxon>
        <taxon>Gammaproteobacteria</taxon>
        <taxon>Enterobacterales</taxon>
        <taxon>Enterobacteriaceae</taxon>
        <taxon>Citrobacter</taxon>
    </lineage>
</organism>
<evidence type="ECO:0000313" key="1">
    <source>
        <dbReference type="EMBL" id="SQB37721.1"/>
    </source>
</evidence>
<dbReference type="Proteomes" id="UP000251584">
    <property type="component" value="Unassembled WGS sequence"/>
</dbReference>
<dbReference type="InterPro" id="IPR009499">
    <property type="entry name" value="AllG-like"/>
</dbReference>
<protein>
    <submittedName>
        <fullName evidence="1">Protein of uncharacterized function (DUF1116)</fullName>
    </submittedName>
</protein>
<gene>
    <name evidence="1" type="ORF">NCTC10786_04480</name>
</gene>
<sequence length="103" mass="11496">MRFGAYGDDVQKRLRWMRDVLAPVLQEALSRMENGVDLTALMAQAITMGDEFHQRNIAASSLLLRTLSPVIAGLDRPKAEIIDVLQFLQCHRPVLPQPGDGLQ</sequence>
<name>A0A2X2WHW3_CITKO</name>
<dbReference type="Pfam" id="PF06545">
    <property type="entry name" value="AllG"/>
    <property type="match status" value="1"/>
</dbReference>
<dbReference type="Gene3D" id="3.90.1710.10">
    <property type="entry name" value="Enterococcus faecalis V583 domain"/>
    <property type="match status" value="1"/>
</dbReference>
<proteinExistence type="predicted"/>
<dbReference type="EMBL" id="UAVY01000007">
    <property type="protein sequence ID" value="SQB37721.1"/>
    <property type="molecule type" value="Genomic_DNA"/>
</dbReference>